<sequence length="391" mass="42329">MLVLATLSLLVWLVLAFAHGRFWQGGPMLGPVPKSVRPVAGTWPAVCVVVPARDEAETIEDSIGSLLAQDYPGPYGVVLVDDRSGDGTGTLARALASPHLHVVEGAEPPAGWSGKLWAVAQGTAEVTRLMPDEPGAPDNTYILLADADIIHEPAHVATLVNKALRDDLDMVSEMVELNTASRAERALVPAFVYFFQLLYPFARVNRRDSKVAAAAGGTILIRRSALARIGGIESLRGALIDDVTLAQRVKRSGGAIWLGHSLLARSVRPYPHPADIWRMVARTAYVQLRHSPLLLLGTVLGMVLVWLVPPVAALFGEGWARLAGALAWAIATITFLPTLRRFELVPFWALLLPAVAAFYTLATIGSAVDHHRGRGVVWKQRAYRERTSPRS</sequence>
<dbReference type="InterPro" id="IPR001173">
    <property type="entry name" value="Glyco_trans_2-like"/>
</dbReference>
<evidence type="ECO:0000256" key="1">
    <source>
        <dbReference type="SAM" id="Phobius"/>
    </source>
</evidence>
<feature type="transmembrane region" description="Helical" evidence="1">
    <location>
        <begin position="345"/>
        <end position="364"/>
    </location>
</feature>
<dbReference type="Pfam" id="PF00535">
    <property type="entry name" value="Glycos_transf_2"/>
    <property type="match status" value="1"/>
</dbReference>
<keyword evidence="4" id="KW-1185">Reference proteome</keyword>
<dbReference type="InterPro" id="IPR017832">
    <property type="entry name" value="Glyco_trans_2_hopen-assoc_HpnB"/>
</dbReference>
<comment type="caution">
    <text evidence="3">The sequence shown here is derived from an EMBL/GenBank/DDBJ whole genome shotgun (WGS) entry which is preliminary data.</text>
</comment>
<keyword evidence="1" id="KW-0812">Transmembrane</keyword>
<dbReference type="PANTHER" id="PTHR43646:SF3">
    <property type="entry name" value="SLR1566 PROTEIN"/>
    <property type="match status" value="1"/>
</dbReference>
<dbReference type="GO" id="GO:0016740">
    <property type="term" value="F:transferase activity"/>
    <property type="evidence" value="ECO:0007669"/>
    <property type="project" value="UniProtKB-KW"/>
</dbReference>
<dbReference type="AlphaFoldDB" id="A0A5R9J5F4"/>
<dbReference type="InterPro" id="IPR029044">
    <property type="entry name" value="Nucleotide-diphossugar_trans"/>
</dbReference>
<feature type="transmembrane region" description="Helical" evidence="1">
    <location>
        <begin position="293"/>
        <end position="315"/>
    </location>
</feature>
<evidence type="ECO:0000313" key="4">
    <source>
        <dbReference type="Proteomes" id="UP000305654"/>
    </source>
</evidence>
<protein>
    <submittedName>
        <fullName evidence="3">Glycosyltransferase</fullName>
    </submittedName>
</protein>
<dbReference type="PANTHER" id="PTHR43646">
    <property type="entry name" value="GLYCOSYLTRANSFERASE"/>
    <property type="match status" value="1"/>
</dbReference>
<dbReference type="EMBL" id="VCDI01000004">
    <property type="protein sequence ID" value="TLU72083.1"/>
    <property type="molecule type" value="Genomic_DNA"/>
</dbReference>
<dbReference type="SUPFAM" id="SSF53448">
    <property type="entry name" value="Nucleotide-diphospho-sugar transferases"/>
    <property type="match status" value="1"/>
</dbReference>
<gene>
    <name evidence="3" type="ORF">FE263_13240</name>
</gene>
<reference evidence="3 4" key="1">
    <citation type="submission" date="2019-05" db="EMBL/GenBank/DDBJ databases">
        <authorList>
            <person name="Pankratov T."/>
            <person name="Grouzdev D."/>
        </authorList>
    </citation>
    <scope>NUCLEOTIDE SEQUENCE [LARGE SCALE GENOMIC DNA]</scope>
    <source>
        <strain evidence="3 4">KEBCLARHB70R</strain>
    </source>
</reference>
<dbReference type="CDD" id="cd00761">
    <property type="entry name" value="Glyco_tranf_GTA_type"/>
    <property type="match status" value="1"/>
</dbReference>
<proteinExistence type="predicted"/>
<dbReference type="Proteomes" id="UP000305654">
    <property type="component" value="Unassembled WGS sequence"/>
</dbReference>
<feature type="transmembrane region" description="Helical" evidence="1">
    <location>
        <begin position="322"/>
        <end position="339"/>
    </location>
</feature>
<dbReference type="Gene3D" id="3.90.550.10">
    <property type="entry name" value="Spore Coat Polysaccharide Biosynthesis Protein SpsA, Chain A"/>
    <property type="match status" value="1"/>
</dbReference>
<dbReference type="OrthoDB" id="9806525at2"/>
<evidence type="ECO:0000259" key="2">
    <source>
        <dbReference type="Pfam" id="PF00535"/>
    </source>
</evidence>
<dbReference type="NCBIfam" id="TIGR03469">
    <property type="entry name" value="HpnB"/>
    <property type="match status" value="1"/>
</dbReference>
<evidence type="ECO:0000313" key="3">
    <source>
        <dbReference type="EMBL" id="TLU72083.1"/>
    </source>
</evidence>
<keyword evidence="1" id="KW-1133">Transmembrane helix</keyword>
<accession>A0A5R9J5F4</accession>
<organism evidence="3 4">
    <name type="scientific">Lichenicoccus roseus</name>
    <dbReference type="NCBI Taxonomy" id="2683649"/>
    <lineage>
        <taxon>Bacteria</taxon>
        <taxon>Pseudomonadati</taxon>
        <taxon>Pseudomonadota</taxon>
        <taxon>Alphaproteobacteria</taxon>
        <taxon>Acetobacterales</taxon>
        <taxon>Acetobacteraceae</taxon>
        <taxon>Lichenicoccus</taxon>
    </lineage>
</organism>
<keyword evidence="1" id="KW-0472">Membrane</keyword>
<feature type="domain" description="Glycosyltransferase 2-like" evidence="2">
    <location>
        <begin position="47"/>
        <end position="229"/>
    </location>
</feature>
<name>A0A5R9J5F4_9PROT</name>
<keyword evidence="3" id="KW-0808">Transferase</keyword>